<evidence type="ECO:0000256" key="9">
    <source>
        <dbReference type="SAM" id="MobiDB-lite"/>
    </source>
</evidence>
<sequence>MTTVGDGDDVRVERRPHHHHRVSKNDNDDKNNVHHHRRDDDDHPSDNNRTFATMCSTIGIDPRLRKSLSRMGLVRPTMVQSRAIPLAISSGRDLLVRARTGSGKTLAYCLPVLHRILARKGLLAERGGGENDDDDNDNGDAALGGVILVPTRELCEQVSKVLDDLTYYCADEIKVVSLSSSGGGGARAKKEILRQSAMLRDKPDVVVATPAGLVVHVRNGDINPSRGGLLTLVVDEADLILSFGYANDITEIMKSLPRTCQSFLMSATLSRELHELRRVVLHSPAILKLEEDDEYDIGQHDPAGRGGNLAQFYLSLPSAKDKYLVLYVFLKLGLLRGKGLFFVNGIDAGYRLKLFLEQFHIRSAVLNSELPLKSRLSIIEHFNVGNFDYLIATDDAADAGGGRRHREHDDDGKKKKRKRRADDEYHGASRGLDFRNVSFVVNVDMPPTPESYAHRVGRTARGGASGCALTLVDGSSRAEVDVLSSIQESQPVRTNNDRGGDGELRRASSSLSGGNDEGGTRAQRQPCPLDFDLKEIEGFRYRVEDGTWMKARRAVPEDAATSIFLRATSSHELTLISRPPSRIDEKKQIAIREARAAEVKAEILNSERLQSHFEQNPADLQLLQHDRRATHVSRVQDHLKHVPKYMLPRGMQVDENVSRKRRKKKTRSQKLASGSRARNKANDPLQNFDGDVNMDGLLAEDDDEGGGDEAGGALEVEKYFEGVDDEEDDEMTKKAKNQSFLDNMQHTDGYGKSTAGRNAWKQKHNKATSSPLWGVIGRAAMSEGATATTMATTETTTILMTLVPVLLPPPPVDQAEP</sequence>
<dbReference type="InterPro" id="IPR014001">
    <property type="entry name" value="Helicase_ATP-bd"/>
</dbReference>
<proteinExistence type="inferred from homology"/>
<keyword evidence="13" id="KW-1185">Reference proteome</keyword>
<dbReference type="PROSITE" id="PS51194">
    <property type="entry name" value="HELICASE_CTER"/>
    <property type="match status" value="1"/>
</dbReference>
<evidence type="ECO:0000256" key="8">
    <source>
        <dbReference type="ARBA" id="ARBA00047984"/>
    </source>
</evidence>
<feature type="domain" description="Helicase C-terminal" evidence="11">
    <location>
        <begin position="308"/>
        <end position="512"/>
    </location>
</feature>
<dbReference type="AlphaFoldDB" id="A0ABD3PZ84"/>
<feature type="region of interest" description="Disordered" evidence="9">
    <location>
        <begin position="650"/>
        <end position="690"/>
    </location>
</feature>
<dbReference type="SMART" id="SM00487">
    <property type="entry name" value="DEXDc"/>
    <property type="match status" value="1"/>
</dbReference>
<evidence type="ECO:0000313" key="12">
    <source>
        <dbReference type="EMBL" id="KAL3793434.1"/>
    </source>
</evidence>
<dbReference type="Gene3D" id="3.40.50.300">
    <property type="entry name" value="P-loop containing nucleotide triphosphate hydrolases"/>
    <property type="match status" value="2"/>
</dbReference>
<dbReference type="PANTHER" id="PTHR47959">
    <property type="entry name" value="ATP-DEPENDENT RNA HELICASE RHLE-RELATED"/>
    <property type="match status" value="1"/>
</dbReference>
<dbReference type="Pfam" id="PF00271">
    <property type="entry name" value="Helicase_C"/>
    <property type="match status" value="1"/>
</dbReference>
<dbReference type="PANTHER" id="PTHR47959:SF21">
    <property type="entry name" value="DEAD-BOX HELICASE 56"/>
    <property type="match status" value="1"/>
</dbReference>
<evidence type="ECO:0000256" key="2">
    <source>
        <dbReference type="ARBA" id="ARBA00022741"/>
    </source>
</evidence>
<dbReference type="PROSITE" id="PS51192">
    <property type="entry name" value="HELICASE_ATP_BIND_1"/>
    <property type="match status" value="1"/>
</dbReference>
<organism evidence="12 13">
    <name type="scientific">Stephanodiscus triporus</name>
    <dbReference type="NCBI Taxonomy" id="2934178"/>
    <lineage>
        <taxon>Eukaryota</taxon>
        <taxon>Sar</taxon>
        <taxon>Stramenopiles</taxon>
        <taxon>Ochrophyta</taxon>
        <taxon>Bacillariophyta</taxon>
        <taxon>Coscinodiscophyceae</taxon>
        <taxon>Thalassiosirophycidae</taxon>
        <taxon>Stephanodiscales</taxon>
        <taxon>Stephanodiscaceae</taxon>
        <taxon>Stephanodiscus</taxon>
    </lineage>
</organism>
<feature type="region of interest" description="Disordered" evidence="9">
    <location>
        <begin position="399"/>
        <end position="425"/>
    </location>
</feature>
<dbReference type="EMBL" id="JALLAZ020000511">
    <property type="protein sequence ID" value="KAL3793434.1"/>
    <property type="molecule type" value="Genomic_DNA"/>
</dbReference>
<dbReference type="GO" id="GO:0003724">
    <property type="term" value="F:RNA helicase activity"/>
    <property type="evidence" value="ECO:0007669"/>
    <property type="project" value="UniProtKB-EC"/>
</dbReference>
<evidence type="ECO:0000256" key="6">
    <source>
        <dbReference type="ARBA" id="ARBA00022884"/>
    </source>
</evidence>
<feature type="region of interest" description="Disordered" evidence="9">
    <location>
        <begin position="1"/>
        <end position="50"/>
    </location>
</feature>
<dbReference type="InterPro" id="IPR001650">
    <property type="entry name" value="Helicase_C-like"/>
</dbReference>
<dbReference type="EC" id="3.6.4.13" evidence="1"/>
<evidence type="ECO:0000259" key="11">
    <source>
        <dbReference type="PROSITE" id="PS51194"/>
    </source>
</evidence>
<comment type="similarity">
    <text evidence="7">Belongs to the DEAD box helicase family. DDX56/DBP9 subfamily.</text>
</comment>
<keyword evidence="3" id="KW-0378">Hydrolase</keyword>
<dbReference type="CDD" id="cd18787">
    <property type="entry name" value="SF2_C_DEAD"/>
    <property type="match status" value="1"/>
</dbReference>
<dbReference type="SMART" id="SM00490">
    <property type="entry name" value="HELICc"/>
    <property type="match status" value="1"/>
</dbReference>
<evidence type="ECO:0000256" key="4">
    <source>
        <dbReference type="ARBA" id="ARBA00022806"/>
    </source>
</evidence>
<gene>
    <name evidence="12" type="ORF">ACHAW5_001609</name>
</gene>
<feature type="region of interest" description="Disordered" evidence="9">
    <location>
        <begin position="482"/>
        <end position="527"/>
    </location>
</feature>
<feature type="compositionally biased region" description="Basic residues" evidence="9">
    <location>
        <begin position="659"/>
        <end position="668"/>
    </location>
</feature>
<evidence type="ECO:0000256" key="1">
    <source>
        <dbReference type="ARBA" id="ARBA00012552"/>
    </source>
</evidence>
<protein>
    <recommendedName>
        <fullName evidence="1">RNA helicase</fullName>
        <ecNumber evidence="1">3.6.4.13</ecNumber>
    </recommendedName>
</protein>
<feature type="compositionally biased region" description="Basic and acidic residues" evidence="9">
    <location>
        <begin position="23"/>
        <end position="46"/>
    </location>
</feature>
<dbReference type="GO" id="GO:0016787">
    <property type="term" value="F:hydrolase activity"/>
    <property type="evidence" value="ECO:0007669"/>
    <property type="project" value="UniProtKB-KW"/>
</dbReference>
<dbReference type="Proteomes" id="UP001530315">
    <property type="component" value="Unassembled WGS sequence"/>
</dbReference>
<feature type="compositionally biased region" description="Basic and acidic residues" evidence="9">
    <location>
        <begin position="495"/>
        <end position="506"/>
    </location>
</feature>
<keyword evidence="2" id="KW-0547">Nucleotide-binding</keyword>
<evidence type="ECO:0000259" key="10">
    <source>
        <dbReference type="PROSITE" id="PS51192"/>
    </source>
</evidence>
<reference evidence="12 13" key="1">
    <citation type="submission" date="2024-10" db="EMBL/GenBank/DDBJ databases">
        <title>Updated reference genomes for cyclostephanoid diatoms.</title>
        <authorList>
            <person name="Roberts W.R."/>
            <person name="Alverson A.J."/>
        </authorList>
    </citation>
    <scope>NUCLEOTIDE SEQUENCE [LARGE SCALE GENOMIC DNA]</scope>
    <source>
        <strain evidence="12 13">AJA276-08</strain>
    </source>
</reference>
<dbReference type="GO" id="GO:0003723">
    <property type="term" value="F:RNA binding"/>
    <property type="evidence" value="ECO:0007669"/>
    <property type="project" value="UniProtKB-KW"/>
</dbReference>
<dbReference type="InterPro" id="IPR027417">
    <property type="entry name" value="P-loop_NTPase"/>
</dbReference>
<evidence type="ECO:0000256" key="5">
    <source>
        <dbReference type="ARBA" id="ARBA00022840"/>
    </source>
</evidence>
<dbReference type="SUPFAM" id="SSF52540">
    <property type="entry name" value="P-loop containing nucleoside triphosphate hydrolases"/>
    <property type="match status" value="2"/>
</dbReference>
<evidence type="ECO:0000256" key="3">
    <source>
        <dbReference type="ARBA" id="ARBA00022801"/>
    </source>
</evidence>
<feature type="domain" description="Helicase ATP-binding" evidence="10">
    <location>
        <begin position="85"/>
        <end position="287"/>
    </location>
</feature>
<dbReference type="InterPro" id="IPR011545">
    <property type="entry name" value="DEAD/DEAH_box_helicase_dom"/>
</dbReference>
<keyword evidence="5" id="KW-0067">ATP-binding</keyword>
<keyword evidence="4" id="KW-0347">Helicase</keyword>
<comment type="caution">
    <text evidence="12">The sequence shown here is derived from an EMBL/GenBank/DDBJ whole genome shotgun (WGS) entry which is preliminary data.</text>
</comment>
<dbReference type="InterPro" id="IPR050079">
    <property type="entry name" value="DEAD_box_RNA_helicase"/>
</dbReference>
<comment type="catalytic activity">
    <reaction evidence="8">
        <text>ATP + H2O = ADP + phosphate + H(+)</text>
        <dbReference type="Rhea" id="RHEA:13065"/>
        <dbReference type="ChEBI" id="CHEBI:15377"/>
        <dbReference type="ChEBI" id="CHEBI:15378"/>
        <dbReference type="ChEBI" id="CHEBI:30616"/>
        <dbReference type="ChEBI" id="CHEBI:43474"/>
        <dbReference type="ChEBI" id="CHEBI:456216"/>
        <dbReference type="EC" id="3.6.4.13"/>
    </reaction>
</comment>
<dbReference type="GO" id="GO:0005524">
    <property type="term" value="F:ATP binding"/>
    <property type="evidence" value="ECO:0007669"/>
    <property type="project" value="UniProtKB-KW"/>
</dbReference>
<dbReference type="Pfam" id="PF00270">
    <property type="entry name" value="DEAD"/>
    <property type="match status" value="1"/>
</dbReference>
<evidence type="ECO:0000313" key="13">
    <source>
        <dbReference type="Proteomes" id="UP001530315"/>
    </source>
</evidence>
<dbReference type="CDD" id="cd17961">
    <property type="entry name" value="DEADc_DDX56"/>
    <property type="match status" value="1"/>
</dbReference>
<keyword evidence="6" id="KW-0694">RNA-binding</keyword>
<name>A0ABD3PZ84_9STRA</name>
<accession>A0ABD3PZ84</accession>
<evidence type="ECO:0000256" key="7">
    <source>
        <dbReference type="ARBA" id="ARBA00038041"/>
    </source>
</evidence>
<feature type="compositionally biased region" description="Polar residues" evidence="9">
    <location>
        <begin position="484"/>
        <end position="494"/>
    </location>
</feature>